<dbReference type="Pfam" id="PF20393">
    <property type="entry name" value="Pro_CA_2"/>
    <property type="match status" value="1"/>
</dbReference>
<gene>
    <name evidence="1" type="ORF">Z968_09435</name>
</gene>
<sequence length="126" mass="14309">MRGTFAVAINCMDGRVQNAVRKFIKDKYHVDYVDMVTEAGPDKILAEGKNEVLIQSIKDRVVLSIDKHESRVIAVVGHFDCAGNPVDKEQHIKDIRESVKRVESWNLGKKVIGIWVNHKWKAEQVA</sequence>
<name>A0A0A0I3W0_CLONO</name>
<accession>A0A0A0I3W0</accession>
<dbReference type="InterPro" id="IPR046871">
    <property type="entry name" value="Pro_CA_2"/>
</dbReference>
<protein>
    <submittedName>
        <fullName evidence="1">Uncharacterized protein</fullName>
    </submittedName>
</protein>
<dbReference type="EMBL" id="JENJ01000043">
    <property type="protein sequence ID" value="KGM95293.1"/>
    <property type="molecule type" value="Genomic_DNA"/>
</dbReference>
<dbReference type="AlphaFoldDB" id="A0A0A0I3W0"/>
<organism evidence="1 2">
    <name type="scientific">Clostridium novyi A str. 4552</name>
    <dbReference type="NCBI Taxonomy" id="1444289"/>
    <lineage>
        <taxon>Bacteria</taxon>
        <taxon>Bacillati</taxon>
        <taxon>Bacillota</taxon>
        <taxon>Clostridia</taxon>
        <taxon>Eubacteriales</taxon>
        <taxon>Clostridiaceae</taxon>
        <taxon>Clostridium</taxon>
    </lineage>
</organism>
<evidence type="ECO:0000313" key="2">
    <source>
        <dbReference type="Proteomes" id="UP000030012"/>
    </source>
</evidence>
<dbReference type="Proteomes" id="UP000030012">
    <property type="component" value="Unassembled WGS sequence"/>
</dbReference>
<evidence type="ECO:0000313" key="1">
    <source>
        <dbReference type="EMBL" id="KGM95293.1"/>
    </source>
</evidence>
<reference evidence="1 2" key="1">
    <citation type="submission" date="2014-01" db="EMBL/GenBank/DDBJ databases">
        <title>Plasmidome dynamics in the species complex Clostridium novyi sensu lato converts strains of independent lineages into distinctly different pathogens.</title>
        <authorList>
            <person name="Skarin H."/>
            <person name="Segerman B."/>
        </authorList>
    </citation>
    <scope>NUCLEOTIDE SEQUENCE [LARGE SCALE GENOMIC DNA]</scope>
    <source>
        <strain evidence="1 2">4552</strain>
    </source>
</reference>
<comment type="caution">
    <text evidence="1">The sequence shown here is derived from an EMBL/GenBank/DDBJ whole genome shotgun (WGS) entry which is preliminary data.</text>
</comment>
<dbReference type="RefSeq" id="WP_039255798.1">
    <property type="nucleotide sequence ID" value="NZ_JENJ01000043.1"/>
</dbReference>
<proteinExistence type="predicted"/>
<dbReference type="OrthoDB" id="9794613at2"/>